<keyword evidence="1" id="KW-0472">Membrane</keyword>
<dbReference type="AlphaFoldDB" id="A0AAE3RBK9"/>
<feature type="transmembrane region" description="Helical" evidence="1">
    <location>
        <begin position="29"/>
        <end position="48"/>
    </location>
</feature>
<evidence type="ECO:0000256" key="1">
    <source>
        <dbReference type="SAM" id="Phobius"/>
    </source>
</evidence>
<gene>
    <name evidence="2" type="ORF">QNI22_31505</name>
</gene>
<comment type="caution">
    <text evidence="2">The sequence shown here is derived from an EMBL/GenBank/DDBJ whole genome shotgun (WGS) entry which is preliminary data.</text>
</comment>
<evidence type="ECO:0000313" key="2">
    <source>
        <dbReference type="EMBL" id="MDJ1505225.1"/>
    </source>
</evidence>
<accession>A0AAE3RBK9</accession>
<feature type="transmembrane region" description="Helical" evidence="1">
    <location>
        <begin position="88"/>
        <end position="109"/>
    </location>
</feature>
<name>A0AAE3RBK9_9BACT</name>
<reference evidence="2" key="1">
    <citation type="submission" date="2023-05" db="EMBL/GenBank/DDBJ databases">
        <authorList>
            <person name="Zhang X."/>
        </authorList>
    </citation>
    <scope>NUCLEOTIDE SEQUENCE</scope>
    <source>
        <strain evidence="2">BD1B2-1</strain>
    </source>
</reference>
<dbReference type="Proteomes" id="UP001232063">
    <property type="component" value="Unassembled WGS sequence"/>
</dbReference>
<keyword evidence="1" id="KW-1133">Transmembrane helix</keyword>
<sequence length="126" mass="13612">MLANLFQSSLPENLTQTGLKTHIPYSNKYLWGFVFLFLSQTVSAQQTVGGLTQIVEQIKLVANVLFIGAIVWAAVRTVLAFAGGSPNAMGNAMQTILIAIFWFGFNYFVEDIASSLGGAGAGDYNR</sequence>
<keyword evidence="3" id="KW-1185">Reference proteome</keyword>
<organism evidence="2 3">
    <name type="scientific">Xanthocytophaga agilis</name>
    <dbReference type="NCBI Taxonomy" id="3048010"/>
    <lineage>
        <taxon>Bacteria</taxon>
        <taxon>Pseudomonadati</taxon>
        <taxon>Bacteroidota</taxon>
        <taxon>Cytophagia</taxon>
        <taxon>Cytophagales</taxon>
        <taxon>Rhodocytophagaceae</taxon>
        <taxon>Xanthocytophaga</taxon>
    </lineage>
</organism>
<feature type="transmembrane region" description="Helical" evidence="1">
    <location>
        <begin position="60"/>
        <end position="82"/>
    </location>
</feature>
<proteinExistence type="predicted"/>
<keyword evidence="1" id="KW-0812">Transmembrane</keyword>
<evidence type="ECO:0000313" key="3">
    <source>
        <dbReference type="Proteomes" id="UP001232063"/>
    </source>
</evidence>
<protein>
    <submittedName>
        <fullName evidence="2">Uncharacterized protein</fullName>
    </submittedName>
</protein>
<dbReference type="RefSeq" id="WP_314517098.1">
    <property type="nucleotide sequence ID" value="NZ_JASJOU010000015.1"/>
</dbReference>
<dbReference type="EMBL" id="JASJOU010000015">
    <property type="protein sequence ID" value="MDJ1505225.1"/>
    <property type="molecule type" value="Genomic_DNA"/>
</dbReference>